<accession>A0A4R8DFH0</accession>
<sequence>MNYARLLIVLLLPMGAFAQPGFIGSSNYIRLAAPGCNAVSPVQIPGSADLFINRRLLTDRGQLAGVDGPNDCSGGRINRLGLVIDRLDWRTGKFSLVKALLNTSVDTTTGHSRAIITEGPMRGAIIQSAYDADVVVYKGAYIVVFECTLANGAAYGVQGTSIGLSVYDPVTQTLDMSRTVVIIGAIRGTGGLIDVAAVPELLVYRDRLYLYWSDITIRNGQFLRIAVRGAELAASDSGVSVRGAAPAVLQHAGGLVHTTDEPATTEVWAPDPNDPSANQTVDIRALWVHDKSVFAMSSQGGSGCLTPVDSAGGCFHMVIVKTREPLKRHGFNEAERIDTALLPTNPQVYTRPIKDSAGRFWMIGNYFYPRVSGGDRIAPGAYWNAANRKRLAFILSPLLDPLLPN</sequence>
<dbReference type="Proteomes" id="UP000294498">
    <property type="component" value="Unassembled WGS sequence"/>
</dbReference>
<keyword evidence="3" id="KW-1185">Reference proteome</keyword>
<keyword evidence="1" id="KW-0732">Signal</keyword>
<dbReference type="EMBL" id="SODV01000002">
    <property type="protein sequence ID" value="TDW96177.1"/>
    <property type="molecule type" value="Genomic_DNA"/>
</dbReference>
<comment type="caution">
    <text evidence="2">The sequence shown here is derived from an EMBL/GenBank/DDBJ whole genome shotgun (WGS) entry which is preliminary data.</text>
</comment>
<evidence type="ECO:0000313" key="2">
    <source>
        <dbReference type="EMBL" id="TDW96177.1"/>
    </source>
</evidence>
<reference evidence="2 3" key="1">
    <citation type="submission" date="2019-03" db="EMBL/GenBank/DDBJ databases">
        <title>Genomic Encyclopedia of Type Strains, Phase IV (KMG-IV): sequencing the most valuable type-strain genomes for metagenomic binning, comparative biology and taxonomic classification.</title>
        <authorList>
            <person name="Goeker M."/>
        </authorList>
    </citation>
    <scope>NUCLEOTIDE SEQUENCE [LARGE SCALE GENOMIC DNA]</scope>
    <source>
        <strain evidence="2 3">DSM 100059</strain>
    </source>
</reference>
<proteinExistence type="predicted"/>
<dbReference type="AlphaFoldDB" id="A0A4R8DFH0"/>
<organism evidence="2 3">
    <name type="scientific">Dinghuibacter silviterrae</name>
    <dbReference type="NCBI Taxonomy" id="1539049"/>
    <lineage>
        <taxon>Bacteria</taxon>
        <taxon>Pseudomonadati</taxon>
        <taxon>Bacteroidota</taxon>
        <taxon>Chitinophagia</taxon>
        <taxon>Chitinophagales</taxon>
        <taxon>Chitinophagaceae</taxon>
        <taxon>Dinghuibacter</taxon>
    </lineage>
</organism>
<feature type="signal peptide" evidence="1">
    <location>
        <begin position="1"/>
        <end position="18"/>
    </location>
</feature>
<evidence type="ECO:0000313" key="3">
    <source>
        <dbReference type="Proteomes" id="UP000294498"/>
    </source>
</evidence>
<dbReference type="OrthoDB" id="9256266at2"/>
<dbReference type="RefSeq" id="WP_133996216.1">
    <property type="nucleotide sequence ID" value="NZ_SODV01000002.1"/>
</dbReference>
<gene>
    <name evidence="2" type="ORF">EDB95_4001</name>
</gene>
<name>A0A4R8DFH0_9BACT</name>
<evidence type="ECO:0000256" key="1">
    <source>
        <dbReference type="SAM" id="SignalP"/>
    </source>
</evidence>
<feature type="chain" id="PRO_5021018438" evidence="1">
    <location>
        <begin position="19"/>
        <end position="405"/>
    </location>
</feature>
<protein>
    <submittedName>
        <fullName evidence="2">Uncharacterized protein</fullName>
    </submittedName>
</protein>